<dbReference type="InterPro" id="IPR052575">
    <property type="entry name" value="SSU_processome_comp_20"/>
</dbReference>
<evidence type="ECO:0008006" key="8">
    <source>
        <dbReference type="Google" id="ProtNLM"/>
    </source>
</evidence>
<sequence>MKNKSIRHKELNTFQFKTFNERVSEIDVDVFHRVAHRNEENEEEIETYFYQTLQKWNFLNLTEGFCSFKRKVRDVVTLPQLVNQKQFVVDTLIEYLEKKDVLFLQPILELVVAVSKDLQKDFYEYFSKFLTVIIDLLQTKDTEQIEYTFMSLAYLFKFLWRYLVKNVKTVFDLLLPLLANTQPTYVNSFAAESFAFVVRKIKDKDSFLKTVLHILKSNPDGIPGCSKLLFEVISGVPGQFHSCAEQVLLLYLNALNNESLNQSLMFQLLEEIINCILQNIHPQKCQILWSVLLNAMDKSIEKTKQFQPKIGKKKSLILLMQLLNTIVSHRNGKMVADPIPLIKKLVEILDMFEDENDVLEKVINVSIAILLAANVSLMQETSSQILFKVMSVKDNKLLYDAVENLIHYSSFETLILPHIIRHSISIGLNDNILQLFIKIIKAKVPLCLNGINLNKWTKYILDIRGITSDSINYLQKQLENLLDNDISTNALKTLIILPHLKPIPEEFKDILKRGILSLYKRILNNTNTEIEIIKLCLTFLIALESAIHILELETLHEFMEKNDLKILNLITKYPDNKFILNATDLCITYFSTSQYREVYINRTVFDNLSSNIAQKLSSPFSEIRLIVTHLFYLFSNITEVKSHTTNEKKETNAMEHMYLAECEPITVQSYRSRLLHLQALSHESDAMINLDSKYHELPLRYLLGNLYINFSLLWEPVSKIIVTFALGEYEQFWPIFLTELKSNREVTIDYKSLFECKFISEIENAIQICSDKPDYENHKILLWKCMTNFSNFCEMKNRDVTCLFIDFVNDNFFKTNSEDAKCCNILKAQEPTSSNNNMEIDIENESDNESEESEKEEEKNREATIFTDTKIKQMDTESKEMSKSVMNKIYKVKLLLAQLEVFEKMTNPRTLYRESEMQKIYLDLLSSKVPDIQKGALNCLLTYKYKYLLPYKDNLLSIINERNLKNELIRFKVDKESNTIAEEHRAEFIPILMRIIYAKMIAKTGMRTGGKAGGTLKRKIILRFLAGIEENEMIIFTHMAFKPFKKYMLELDKMNDQQINLKQLTQNIINNVDLSNVIPPKRLQSATNLLAILIEQFGSKMGKKLLPYLLSLVICTLAEITGILQKSDKVYTGYLRSIKNVRSSCILILARFFGHYENYEWNEYEMDSLFNVAVFPWLEQLPMDGIHSPTPLLKLFMAWSQNSRYYPLFMKYREDNRFLTPLPYIMKLLLGPKTESCVINAIVEMIEKMVTLQDYRQVNESSMEVDTPFVPLTPILNNLLEINDEALSNGVNYGSTILLPHVFSILQYIKSKLEKSNRGINKLELVILSRISEFVKDADACDMLLTLTLPILAKKATAEEGEETIIELITTVINLVKQVKKPTIHIRIILPLLGTVSTIPARKLLLELYKTIVEKSTDDCREILIKNYELISALNAWDRRWLDQPDFQRRLDAFSEINNATEKNEITLEFGIGIIHNCYYILKNEADLSLRDNAGQCLKFLGSKLAQEHKGNTADRRYLMDQTILPLIKKGIISKIEVVRLQSISFLGHLAMECSDTHPVLRDLSVLTNKADREVDFFENMQHLQLHRRGRAFLKFCNIAKTLKKPFNPRTLTQFILPFASSYLCNETFMRKNSLIDAAIETVGTVCRLLPWHQYEIILKHYLEKLRHSIEFQKQLVRIIVSILDSFHFDLSKYKPAEEFSVSKDIKEISEKKMISSAKEDVNVDKGSDEKSDDKTNEIEVQEKLDEALNFENIDTVEETVEKIQNETQEEILVMKKQIILSQNGARRVVFSISKELLPQLHRSIIARTSRESSHKINKKRVAMDNEEEELMRVPIALAFVKLLQKLPEHILHINLPGIFMKLCTFLKSRLESVRRVTRGVLQKIMITLGPKYLYHLLKEMNTLLTKGFQVHVLAFTVQSVLVALKPHFQKFDINENLQSILSVCKVDLFGLTAEEKEVIQIVKHVSEAKSTKSFDIFHILAQYITESCLVDLILPLKEVLMRSHSHKTIQKVVECFRNIILGLADNTFIPLEQMLIFLYGVVSQSIPELKPEKNAKELTEKEAKILTKQKPDCFIIPPEPKNKMGIKATSKTSKNTNVHVIIEFGLKLFHILLKRNKISNADFKSLIDPFVPFISECIKSQHVKLSTLALQCLNWLLKMDLTSIQETISDICSSIFNILHKYAAAGLSKGDNFDLVMAGFKCMSVIVRDVKHYVISTDQLKALIMYAEQDMHNTEKQATAFGLLKAIIARKMILPEMHAVMEKVAALSITSELEHVRVQSRSVFYTYLMEYPLGKCLQKHIAFYLTQIGYEVQTGRLSALEMIYNIVTGFPLKTLIFKSGIIFIMVGARLVNDDDPTCRKLCAKCIKEMITRIPYNERSKLFDIVVTWLKDPKVMHRTLAAQLCGIFVIVEKDTFESRLKEILPLLLKQFHADFNDNDEPGRFVKLQTEKEIQLKTERNIKDPEKMKDHHMFQVLQLLLKISANCTAFLKSEEYKDAVHSFAEYTQSLLAHPHMWVRLAASQQIGFILAVLDIDKIVDLLENPEKCEAETSYMYSDPTAIIKSLSLDLIAQLQPDMILEELVNQTVKNLIFIARILKSVKQINTTATDRVDETEDKDKKKLSLLWLVRRLRKSVNIEIVQAPKSITVRSAFFKWVAGILATIPMEYLNVILVNIMSPIVREISATEEKITILRRLAKEAATMIKKRLGNEEYTRLLSRIQQNLDIKKAERKKIRTQQFVTDPELAARRKITRQQRKKEARKRKLDTVRGKKRPNKRIKKEVDFDIM</sequence>
<evidence type="ECO:0000259" key="4">
    <source>
        <dbReference type="Pfam" id="PF20416"/>
    </source>
</evidence>
<dbReference type="InterPro" id="IPR011989">
    <property type="entry name" value="ARM-like"/>
</dbReference>
<feature type="compositionally biased region" description="Acidic residues" evidence="2">
    <location>
        <begin position="840"/>
        <end position="855"/>
    </location>
</feature>
<dbReference type="PANTHER" id="PTHR17695:SF11">
    <property type="entry name" value="SMALL SUBUNIT PROCESSOME COMPONENT 20 HOMOLOG"/>
    <property type="match status" value="1"/>
</dbReference>
<dbReference type="PANTHER" id="PTHR17695">
    <property type="entry name" value="SMALL SUBUNIT PROCESSOME COMPONENT 20 HOMOLOG"/>
    <property type="match status" value="1"/>
</dbReference>
<evidence type="ECO:0000313" key="7">
    <source>
        <dbReference type="Proteomes" id="UP001432146"/>
    </source>
</evidence>
<dbReference type="InterPro" id="IPR016024">
    <property type="entry name" value="ARM-type_fold"/>
</dbReference>
<dbReference type="InterPro" id="IPR057525">
    <property type="entry name" value="UTP20_C"/>
</dbReference>
<feature type="domain" description="U3 small nucleolar RNA-associated protein 20 N-terminal" evidence="3">
    <location>
        <begin position="893"/>
        <end position="1535"/>
    </location>
</feature>
<evidence type="ECO:0000259" key="3">
    <source>
        <dbReference type="Pfam" id="PF07539"/>
    </source>
</evidence>
<keyword evidence="7" id="KW-1185">Reference proteome</keyword>
<feature type="domain" description="U3 small nucleolar RNA-associated protein 20" evidence="4">
    <location>
        <begin position="1826"/>
        <end position="2042"/>
    </location>
</feature>
<feature type="region of interest" description="Disordered" evidence="2">
    <location>
        <begin position="834"/>
        <end position="862"/>
    </location>
</feature>
<dbReference type="InterPro" id="IPR046523">
    <property type="entry name" value="UTP20_dom"/>
</dbReference>
<evidence type="ECO:0000256" key="2">
    <source>
        <dbReference type="SAM" id="MobiDB-lite"/>
    </source>
</evidence>
<dbReference type="Proteomes" id="UP001432146">
    <property type="component" value="Unassembled WGS sequence"/>
</dbReference>
<gene>
    <name evidence="6" type="ORF">QLX08_006571</name>
</gene>
<evidence type="ECO:0000256" key="1">
    <source>
        <dbReference type="SAM" id="Coils"/>
    </source>
</evidence>
<accession>A0AAW0ZT56</accession>
<dbReference type="Pfam" id="PF07539">
    <property type="entry name" value="UTP20_N"/>
    <property type="match status" value="1"/>
</dbReference>
<dbReference type="SUPFAM" id="SSF48371">
    <property type="entry name" value="ARM repeat"/>
    <property type="match status" value="3"/>
</dbReference>
<evidence type="ECO:0000259" key="5">
    <source>
        <dbReference type="Pfam" id="PF23099"/>
    </source>
</evidence>
<feature type="region of interest" description="Disordered" evidence="2">
    <location>
        <begin position="2750"/>
        <end position="2787"/>
    </location>
</feature>
<keyword evidence="1" id="KW-0175">Coiled coil</keyword>
<dbReference type="GO" id="GO:0030686">
    <property type="term" value="C:90S preribosome"/>
    <property type="evidence" value="ECO:0007669"/>
    <property type="project" value="TreeGrafter"/>
</dbReference>
<proteinExistence type="predicted"/>
<protein>
    <recommendedName>
        <fullName evidence="8">Small subunit processome component 20 homolog</fullName>
    </recommendedName>
</protein>
<dbReference type="InterPro" id="IPR011430">
    <property type="entry name" value="UTP20_N"/>
</dbReference>
<comment type="caution">
    <text evidence="6">The sequence shown here is derived from an EMBL/GenBank/DDBJ whole genome shotgun (WGS) entry which is preliminary data.</text>
</comment>
<dbReference type="Pfam" id="PF23099">
    <property type="entry name" value="UTP20_C"/>
    <property type="match status" value="1"/>
</dbReference>
<dbReference type="Pfam" id="PF20416">
    <property type="entry name" value="UTP20"/>
    <property type="match status" value="1"/>
</dbReference>
<reference evidence="6 7" key="1">
    <citation type="submission" date="2024-05" db="EMBL/GenBank/DDBJ databases">
        <title>The nuclear and mitochondrial genome assemblies of Tetragonisca angustula (Apidae: Meliponini), a tiny yet remarkable pollinator in the Neotropics.</title>
        <authorList>
            <person name="Ferrari R."/>
            <person name="Ricardo P.C."/>
            <person name="Dias F.C."/>
            <person name="Araujo N.S."/>
            <person name="Soares D.O."/>
            <person name="Zhou Q.-S."/>
            <person name="Zhu C.-D."/>
            <person name="Coutinho L."/>
            <person name="Airas M.C."/>
            <person name="Batista T.M."/>
        </authorList>
    </citation>
    <scope>NUCLEOTIDE SEQUENCE [LARGE SCALE GENOMIC DNA]</scope>
    <source>
        <strain evidence="6">ASF017062</strain>
        <tissue evidence="6">Abdomen</tissue>
    </source>
</reference>
<feature type="coiled-coil region" evidence="1">
    <location>
        <begin position="2710"/>
        <end position="2737"/>
    </location>
</feature>
<name>A0AAW0ZT56_9HYME</name>
<organism evidence="6 7">
    <name type="scientific">Tetragonisca angustula</name>
    <dbReference type="NCBI Taxonomy" id="166442"/>
    <lineage>
        <taxon>Eukaryota</taxon>
        <taxon>Metazoa</taxon>
        <taxon>Ecdysozoa</taxon>
        <taxon>Arthropoda</taxon>
        <taxon>Hexapoda</taxon>
        <taxon>Insecta</taxon>
        <taxon>Pterygota</taxon>
        <taxon>Neoptera</taxon>
        <taxon>Endopterygota</taxon>
        <taxon>Hymenoptera</taxon>
        <taxon>Apocrita</taxon>
        <taxon>Aculeata</taxon>
        <taxon>Apoidea</taxon>
        <taxon>Anthophila</taxon>
        <taxon>Apidae</taxon>
        <taxon>Tetragonisca</taxon>
    </lineage>
</organism>
<feature type="compositionally biased region" description="Basic residues" evidence="2">
    <location>
        <begin position="2750"/>
        <end position="2779"/>
    </location>
</feature>
<dbReference type="Gene3D" id="1.25.10.10">
    <property type="entry name" value="Leucine-rich Repeat Variant"/>
    <property type="match status" value="1"/>
</dbReference>
<evidence type="ECO:0000313" key="6">
    <source>
        <dbReference type="EMBL" id="KAK9300864.1"/>
    </source>
</evidence>
<dbReference type="EMBL" id="JAWNGG020000120">
    <property type="protein sequence ID" value="KAK9300864.1"/>
    <property type="molecule type" value="Genomic_DNA"/>
</dbReference>
<dbReference type="GO" id="GO:0032040">
    <property type="term" value="C:small-subunit processome"/>
    <property type="evidence" value="ECO:0007669"/>
    <property type="project" value="TreeGrafter"/>
</dbReference>
<feature type="domain" description="U3 small nucleolar RNA-associated protein 20 C-terminal" evidence="5">
    <location>
        <begin position="2398"/>
        <end position="2766"/>
    </location>
</feature>